<feature type="domain" description="Vacuolar protein sorting-associated protein 54 N-terminal" evidence="10">
    <location>
        <begin position="144"/>
        <end position="312"/>
    </location>
</feature>
<dbReference type="PANTHER" id="PTHR12965">
    <property type="entry name" value="VACUOLAR PROTEIN SORTING 54"/>
    <property type="match status" value="1"/>
</dbReference>
<evidence type="ECO:0000256" key="5">
    <source>
        <dbReference type="ARBA" id="ARBA00022927"/>
    </source>
</evidence>
<keyword evidence="4" id="KW-0813">Transport</keyword>
<proteinExistence type="inferred from homology"/>
<dbReference type="OrthoDB" id="4984at2759"/>
<reference evidence="11" key="1">
    <citation type="journal article" date="2022" name="Proc. Natl. Acad. Sci. U.S.A.">
        <title>Life cycle and functional genomics of the unicellular red alga Galdieria for elucidating algal and plant evolution and industrial use.</title>
        <authorList>
            <person name="Hirooka S."/>
            <person name="Itabashi T."/>
            <person name="Ichinose T.M."/>
            <person name="Onuma R."/>
            <person name="Fujiwara T."/>
            <person name="Yamashita S."/>
            <person name="Jong L.W."/>
            <person name="Tomita R."/>
            <person name="Iwane A.H."/>
            <person name="Miyagishima S.Y."/>
        </authorList>
    </citation>
    <scope>NUCLEOTIDE SEQUENCE</scope>
    <source>
        <strain evidence="11">NBRC 102759</strain>
    </source>
</reference>
<feature type="domain" description="Vacuolar protein sorting-associated protein 54 C-terminal" evidence="9">
    <location>
        <begin position="669"/>
        <end position="799"/>
    </location>
</feature>
<dbReference type="Pfam" id="PF07928">
    <property type="entry name" value="Vps54"/>
    <property type="match status" value="1"/>
</dbReference>
<organism evidence="11 12">
    <name type="scientific">Galdieria partita</name>
    <dbReference type="NCBI Taxonomy" id="83374"/>
    <lineage>
        <taxon>Eukaryota</taxon>
        <taxon>Rhodophyta</taxon>
        <taxon>Bangiophyceae</taxon>
        <taxon>Galdieriales</taxon>
        <taxon>Galdieriaceae</taxon>
        <taxon>Galdieria</taxon>
    </lineage>
</organism>
<name>A0A9C7UPA5_9RHOD</name>
<dbReference type="GO" id="GO:0005829">
    <property type="term" value="C:cytosol"/>
    <property type="evidence" value="ECO:0007669"/>
    <property type="project" value="GOC"/>
</dbReference>
<dbReference type="Proteomes" id="UP001061958">
    <property type="component" value="Unassembled WGS sequence"/>
</dbReference>
<feature type="compositionally biased region" description="Polar residues" evidence="8">
    <location>
        <begin position="1"/>
        <end position="20"/>
    </location>
</feature>
<reference evidence="11" key="2">
    <citation type="submission" date="2022-01" db="EMBL/GenBank/DDBJ databases">
        <authorList>
            <person name="Hirooka S."/>
            <person name="Miyagishima S.Y."/>
        </authorList>
    </citation>
    <scope>NUCLEOTIDE SEQUENCE</scope>
    <source>
        <strain evidence="11">NBRC 102759</strain>
    </source>
</reference>
<keyword evidence="5" id="KW-0653">Protein transport</keyword>
<dbReference type="GO" id="GO:0015031">
    <property type="term" value="P:protein transport"/>
    <property type="evidence" value="ECO:0007669"/>
    <property type="project" value="UniProtKB-KW"/>
</dbReference>
<keyword evidence="6" id="KW-0333">Golgi apparatus</keyword>
<accession>A0A9C7UPA5</accession>
<sequence>MERLLTSHSQHKATSTTRRLSSFKRRPLPKTVDGATREFVARLEAMLRDDCLQNISEVTQDPTDVEETFSFLPVSGHILDRASKWTATDKEILAKGEKQAEVHRYLENLRLSESTNADMKAVEHTAIPRIYSEQQRFCLRDVLNVLEQEGELSSEALLKKKEELNGYLQQVQSLLTANILEKQEAFNESISQVEQLQEALASVARQVVDIRSQIKQVNNLFCDKMNDIHHTFQALKIGRLVLEKLESIAEMIEGPKHISLLLGASDYLGAMKAIEQLRNIRRDQFGNIRCLDFVEKQLKATLDDTIQVMRQDFVVCLDELIDEWTTEETFVDLSWEDCVKQDVQSLSTAASHSVLNSLIVAAFRFGKLQHLVKYFVDRYFDLFLESTLHIGEQASNITDLETKRGLVKSLLTSCKWHVHRVALVLGLVHHLTTDSTFMDWNGQCETVPTVNEFTEASWKQMKVGFCENISERLYEACSLILSSIAQQIDNDFRKDTWVEDQLISLRQFALICQQLENMSQQLCNIFEVSKSTVSGLRTFMLDCCRSYFQTIHNVAYKAMECFLKEERWSAVESIPDVVVSCLEEIRKIPLETQLKAYSSRLVMNGQEWMPSDPPRKDFIQLEELESVHSDEKEARKEPSSDTEESIWSVWKATNHEKSILLRLGNARCFPMTKSNLFLIKILYLYVQCVAYFPRDFIDREIVQKLIQLVRMFNQLTNRMVLAAGAIQTAGLKSISAKHLAIAYQSIHFLSQYMDMLLNALSTWIVIDQHTLGEFQKGQRDLRDHQGQILAKLVSIMNERMAHHQKTVESMPWNNDQLLEQWEIPSPYIQSIVRELFILDRVFNSLGMEKEWNDLSIRIISSYGDKLTNIYESIQSMRTTGRKRVVADIEFLIDNLNNMFGNEKLGSYGLKNLQSLQSKFGSS</sequence>
<evidence type="ECO:0000256" key="1">
    <source>
        <dbReference type="ARBA" id="ARBA00004601"/>
    </source>
</evidence>
<keyword evidence="7" id="KW-0175">Coiled coil</keyword>
<dbReference type="Gene3D" id="6.10.250.860">
    <property type="match status" value="1"/>
</dbReference>
<evidence type="ECO:0000256" key="4">
    <source>
        <dbReference type="ARBA" id="ARBA00022448"/>
    </source>
</evidence>
<evidence type="ECO:0000259" key="9">
    <source>
        <dbReference type="Pfam" id="PF07928"/>
    </source>
</evidence>
<dbReference type="AlphaFoldDB" id="A0A9C7UPA5"/>
<evidence type="ECO:0000256" key="6">
    <source>
        <dbReference type="ARBA" id="ARBA00023034"/>
    </source>
</evidence>
<evidence type="ECO:0000313" key="12">
    <source>
        <dbReference type="Proteomes" id="UP001061958"/>
    </source>
</evidence>
<evidence type="ECO:0000256" key="8">
    <source>
        <dbReference type="SAM" id="MobiDB-lite"/>
    </source>
</evidence>
<dbReference type="Pfam" id="PF10475">
    <property type="entry name" value="Vps54_N"/>
    <property type="match status" value="1"/>
</dbReference>
<dbReference type="GO" id="GO:0019905">
    <property type="term" value="F:syntaxin binding"/>
    <property type="evidence" value="ECO:0007669"/>
    <property type="project" value="TreeGrafter"/>
</dbReference>
<feature type="region of interest" description="Disordered" evidence="8">
    <location>
        <begin position="1"/>
        <end position="22"/>
    </location>
</feature>
<evidence type="ECO:0000259" key="10">
    <source>
        <dbReference type="Pfam" id="PF10475"/>
    </source>
</evidence>
<dbReference type="PANTHER" id="PTHR12965:SF0">
    <property type="entry name" value="VACUOLAR PROTEIN SORTING-ASSOCIATED PROTEIN 54"/>
    <property type="match status" value="1"/>
</dbReference>
<protein>
    <recommendedName>
        <fullName evidence="3">Vacuolar protein sorting-associated protein 54</fullName>
    </recommendedName>
</protein>
<dbReference type="InterPro" id="IPR012501">
    <property type="entry name" value="Vps54_C"/>
</dbReference>
<dbReference type="EMBL" id="BQMJ01000015">
    <property type="protein sequence ID" value="GJQ10361.1"/>
    <property type="molecule type" value="Genomic_DNA"/>
</dbReference>
<evidence type="ECO:0000256" key="3">
    <source>
        <dbReference type="ARBA" id="ARBA00017665"/>
    </source>
</evidence>
<dbReference type="GO" id="GO:0000938">
    <property type="term" value="C:GARP complex"/>
    <property type="evidence" value="ECO:0007669"/>
    <property type="project" value="InterPro"/>
</dbReference>
<comment type="similarity">
    <text evidence="2">Belongs to the VPS54 family.</text>
</comment>
<dbReference type="GO" id="GO:0042147">
    <property type="term" value="P:retrograde transport, endosome to Golgi"/>
    <property type="evidence" value="ECO:0007669"/>
    <property type="project" value="InterPro"/>
</dbReference>
<dbReference type="InterPro" id="IPR039745">
    <property type="entry name" value="Vps54"/>
</dbReference>
<evidence type="ECO:0000256" key="7">
    <source>
        <dbReference type="ARBA" id="ARBA00023054"/>
    </source>
</evidence>
<evidence type="ECO:0000256" key="2">
    <source>
        <dbReference type="ARBA" id="ARBA00009150"/>
    </source>
</evidence>
<gene>
    <name evidence="11" type="ORF">GpartN1_g2152.t1</name>
</gene>
<evidence type="ECO:0000313" key="11">
    <source>
        <dbReference type="EMBL" id="GJQ10361.1"/>
    </source>
</evidence>
<keyword evidence="12" id="KW-1185">Reference proteome</keyword>
<dbReference type="InterPro" id="IPR019515">
    <property type="entry name" value="VPS54_N"/>
</dbReference>
<comment type="subcellular location">
    <subcellularLocation>
        <location evidence="1">Golgi apparatus</location>
        <location evidence="1">trans-Golgi network</location>
    </subcellularLocation>
</comment>
<comment type="caution">
    <text evidence="11">The sequence shown here is derived from an EMBL/GenBank/DDBJ whole genome shotgun (WGS) entry which is preliminary data.</text>
</comment>
<dbReference type="GO" id="GO:0006896">
    <property type="term" value="P:Golgi to vacuole transport"/>
    <property type="evidence" value="ECO:0007669"/>
    <property type="project" value="TreeGrafter"/>
</dbReference>